<dbReference type="GO" id="GO:0004252">
    <property type="term" value="F:serine-type endopeptidase activity"/>
    <property type="evidence" value="ECO:0007669"/>
    <property type="project" value="UniProtKB-UniRule"/>
</dbReference>
<dbReference type="InterPro" id="IPR001907">
    <property type="entry name" value="ClpP"/>
</dbReference>
<proteinExistence type="inferred from homology"/>
<evidence type="ECO:0000256" key="3">
    <source>
        <dbReference type="ARBA" id="ARBA00022670"/>
    </source>
</evidence>
<dbReference type="Pfam" id="PF00574">
    <property type="entry name" value="CLP_protease"/>
    <property type="match status" value="1"/>
</dbReference>
<dbReference type="PANTHER" id="PTHR10381">
    <property type="entry name" value="ATP-DEPENDENT CLP PROTEASE PROTEOLYTIC SUBUNIT"/>
    <property type="match status" value="1"/>
</dbReference>
<evidence type="ECO:0000256" key="6">
    <source>
        <dbReference type="ARBA" id="ARBA00034021"/>
    </source>
</evidence>
<dbReference type="PANTHER" id="PTHR10381:SF70">
    <property type="entry name" value="ATP-DEPENDENT CLP PROTEASE PROTEOLYTIC SUBUNIT"/>
    <property type="match status" value="1"/>
</dbReference>
<evidence type="ECO:0000256" key="2">
    <source>
        <dbReference type="ARBA" id="ARBA00022490"/>
    </source>
</evidence>
<keyword evidence="11" id="KW-1185">Reference proteome</keyword>
<dbReference type="EC" id="3.4.21.92" evidence="7"/>
<dbReference type="NCBIfam" id="NF009205">
    <property type="entry name" value="PRK12553.1"/>
    <property type="match status" value="1"/>
</dbReference>
<comment type="similarity">
    <text evidence="1 7 9">Belongs to the peptidase S14 family.</text>
</comment>
<keyword evidence="2 7" id="KW-0963">Cytoplasm</keyword>
<dbReference type="GO" id="GO:0009368">
    <property type="term" value="C:endopeptidase Clp complex"/>
    <property type="evidence" value="ECO:0007669"/>
    <property type="project" value="TreeGrafter"/>
</dbReference>
<evidence type="ECO:0000256" key="8">
    <source>
        <dbReference type="PROSITE-ProRule" id="PRU10086"/>
    </source>
</evidence>
<dbReference type="PRINTS" id="PR00127">
    <property type="entry name" value="CLPPROTEASEP"/>
</dbReference>
<dbReference type="InterPro" id="IPR023562">
    <property type="entry name" value="ClpP/TepA"/>
</dbReference>
<evidence type="ECO:0000313" key="10">
    <source>
        <dbReference type="EMBL" id="MSU89676.1"/>
    </source>
</evidence>
<dbReference type="GO" id="GO:0005737">
    <property type="term" value="C:cytoplasm"/>
    <property type="evidence" value="ECO:0007669"/>
    <property type="project" value="UniProtKB-SubCell"/>
</dbReference>
<comment type="catalytic activity">
    <reaction evidence="6 7 8">
        <text>Hydrolysis of proteins to small peptides in the presence of ATP and magnesium. alpha-casein is the usual test substrate. In the absence of ATP, only oligopeptides shorter than five residues are hydrolyzed (such as succinyl-Leu-Tyr-|-NHMec, and Leu-Tyr-Leu-|-Tyr-Trp, in which cleavage of the -Tyr-|-Leu- and -Tyr-|-Trp bonds also occurs).</text>
        <dbReference type="EC" id="3.4.21.92"/>
    </reaction>
</comment>
<name>A0A6L5YZF5_9RHOB</name>
<dbReference type="RefSeq" id="WP_154446166.1">
    <property type="nucleotide sequence ID" value="NZ_WIND01000005.1"/>
</dbReference>
<reference evidence="10 11" key="1">
    <citation type="submission" date="2019-10" db="EMBL/GenBank/DDBJ databases">
        <title>Cognatihalovulum marinum gen. nov. sp. nov., a new member of the family Rhodobacteraceae isolated from deep seawater of the Northwest Indian Ocean.</title>
        <authorList>
            <person name="Ruan C."/>
            <person name="Wang J."/>
            <person name="Zheng X."/>
            <person name="Song L."/>
            <person name="Zhu Y."/>
            <person name="Huang Y."/>
            <person name="Lu Z."/>
            <person name="Du W."/>
            <person name="Huang L."/>
            <person name="Dai X."/>
        </authorList>
    </citation>
    <scope>NUCLEOTIDE SEQUENCE [LARGE SCALE GENOMIC DNA]</scope>
    <source>
        <strain evidence="10 11">2CG4</strain>
    </source>
</reference>
<dbReference type="InterPro" id="IPR033135">
    <property type="entry name" value="ClpP_His_AS"/>
</dbReference>
<evidence type="ECO:0000256" key="5">
    <source>
        <dbReference type="ARBA" id="ARBA00022825"/>
    </source>
</evidence>
<sequence>MSDETTTDDHNRPDPITNLLLASRQVIICEGIDQKMAKRVTAQLLALAGESDAPITMFINSQGGHVEAGDTIHDIIQFIKPTVRMVGTGWVASAGTHIFLAAKKENRFCLPNTRFLIHQPSGGVGGTASDIEIQAEQIEQMRERLAQIISATTGTDIDQVRKDIERDKWMNTEEAVNYGILSRVISSAAELD</sequence>
<feature type="active site" description="Nucleophile" evidence="7">
    <location>
        <position position="93"/>
    </location>
</feature>
<dbReference type="SUPFAM" id="SSF52096">
    <property type="entry name" value="ClpP/crotonase"/>
    <property type="match status" value="1"/>
</dbReference>
<comment type="subunit">
    <text evidence="7">Fourteen ClpP subunits assemble into 2 heptameric rings which stack back to back to give a disk-like structure with a central cavity, resembling the structure of eukaryotic proteasomes.</text>
</comment>
<accession>A0A6L5YZF5</accession>
<organism evidence="10 11">
    <name type="scientific">Halovulum marinum</name>
    <dbReference type="NCBI Taxonomy" id="2662447"/>
    <lineage>
        <taxon>Bacteria</taxon>
        <taxon>Pseudomonadati</taxon>
        <taxon>Pseudomonadota</taxon>
        <taxon>Alphaproteobacteria</taxon>
        <taxon>Rhodobacterales</taxon>
        <taxon>Paracoccaceae</taxon>
        <taxon>Halovulum</taxon>
    </lineage>
</organism>
<dbReference type="EMBL" id="WIND01000005">
    <property type="protein sequence ID" value="MSU89676.1"/>
    <property type="molecule type" value="Genomic_DNA"/>
</dbReference>
<keyword evidence="3 7" id="KW-0645">Protease</keyword>
<comment type="subcellular location">
    <subcellularLocation>
        <location evidence="7">Cytoplasm</location>
    </subcellularLocation>
</comment>
<dbReference type="HAMAP" id="MF_00444">
    <property type="entry name" value="ClpP"/>
    <property type="match status" value="1"/>
</dbReference>
<evidence type="ECO:0000256" key="7">
    <source>
        <dbReference type="HAMAP-Rule" id="MF_00444"/>
    </source>
</evidence>
<evidence type="ECO:0000256" key="1">
    <source>
        <dbReference type="ARBA" id="ARBA00007039"/>
    </source>
</evidence>
<evidence type="ECO:0000256" key="4">
    <source>
        <dbReference type="ARBA" id="ARBA00022801"/>
    </source>
</evidence>
<protein>
    <recommendedName>
        <fullName evidence="7 9">ATP-dependent Clp protease proteolytic subunit</fullName>
        <ecNumber evidence="7">3.4.21.92</ecNumber>
    </recommendedName>
    <alternativeName>
        <fullName evidence="7">Endopeptidase Clp</fullName>
    </alternativeName>
</protein>
<evidence type="ECO:0000313" key="11">
    <source>
        <dbReference type="Proteomes" id="UP000474957"/>
    </source>
</evidence>
<comment type="function">
    <text evidence="7">Cleaves peptides in various proteins in a process that requires ATP hydrolysis. Has a chymotrypsin-like activity. Plays a major role in the degradation of misfolded proteins.</text>
</comment>
<comment type="caution">
    <text evidence="10">The sequence shown here is derived from an EMBL/GenBank/DDBJ whole genome shotgun (WGS) entry which is preliminary data.</text>
</comment>
<dbReference type="PROSITE" id="PS00382">
    <property type="entry name" value="CLP_PROTEASE_HIS"/>
    <property type="match status" value="1"/>
</dbReference>
<dbReference type="GO" id="GO:0004176">
    <property type="term" value="F:ATP-dependent peptidase activity"/>
    <property type="evidence" value="ECO:0007669"/>
    <property type="project" value="InterPro"/>
</dbReference>
<dbReference type="GO" id="GO:0051117">
    <property type="term" value="F:ATPase binding"/>
    <property type="evidence" value="ECO:0007669"/>
    <property type="project" value="TreeGrafter"/>
</dbReference>
<dbReference type="CDD" id="cd07017">
    <property type="entry name" value="S14_ClpP_2"/>
    <property type="match status" value="1"/>
</dbReference>
<keyword evidence="5 7" id="KW-0720">Serine protease</keyword>
<dbReference type="Proteomes" id="UP000474957">
    <property type="component" value="Unassembled WGS sequence"/>
</dbReference>
<dbReference type="Gene3D" id="3.90.226.10">
    <property type="entry name" value="2-enoyl-CoA Hydratase, Chain A, domain 1"/>
    <property type="match status" value="1"/>
</dbReference>
<dbReference type="GO" id="GO:0006515">
    <property type="term" value="P:protein quality control for misfolded or incompletely synthesized proteins"/>
    <property type="evidence" value="ECO:0007669"/>
    <property type="project" value="TreeGrafter"/>
</dbReference>
<feature type="active site" evidence="7 8">
    <location>
        <position position="118"/>
    </location>
</feature>
<keyword evidence="4 7" id="KW-0378">Hydrolase</keyword>
<gene>
    <name evidence="7" type="primary">clpP</name>
    <name evidence="10" type="ORF">GE300_08600</name>
</gene>
<evidence type="ECO:0000256" key="9">
    <source>
        <dbReference type="RuleBase" id="RU003567"/>
    </source>
</evidence>
<dbReference type="AlphaFoldDB" id="A0A6L5YZF5"/>
<dbReference type="InterPro" id="IPR029045">
    <property type="entry name" value="ClpP/crotonase-like_dom_sf"/>
</dbReference>